<dbReference type="PANTHER" id="PTHR43343:SF3">
    <property type="entry name" value="PROTEASE DO-LIKE 8, CHLOROPLASTIC"/>
    <property type="match status" value="1"/>
</dbReference>
<dbReference type="InterPro" id="IPR009003">
    <property type="entry name" value="Peptidase_S1_PA"/>
</dbReference>
<dbReference type="InterPro" id="IPR001940">
    <property type="entry name" value="Peptidase_S1C"/>
</dbReference>
<dbReference type="GO" id="GO:0006508">
    <property type="term" value="P:proteolysis"/>
    <property type="evidence" value="ECO:0007669"/>
    <property type="project" value="UniProtKB-KW"/>
</dbReference>
<dbReference type="PROSITE" id="PS00135">
    <property type="entry name" value="TRYPSIN_SER"/>
    <property type="match status" value="1"/>
</dbReference>
<name>A0ABT6ME66_9NOCA</name>
<dbReference type="SUPFAM" id="SSF50494">
    <property type="entry name" value="Trypsin-like serine proteases"/>
    <property type="match status" value="1"/>
</dbReference>
<comment type="caution">
    <text evidence="4">The sequence shown here is derived from an EMBL/GenBank/DDBJ whole genome shotgun (WGS) entry which is preliminary data.</text>
</comment>
<evidence type="ECO:0000256" key="2">
    <source>
        <dbReference type="ARBA" id="ARBA00022801"/>
    </source>
</evidence>
<accession>A0ABT6ME66</accession>
<dbReference type="GO" id="GO:0008233">
    <property type="term" value="F:peptidase activity"/>
    <property type="evidence" value="ECO:0007669"/>
    <property type="project" value="UniProtKB-KW"/>
</dbReference>
<dbReference type="Proteomes" id="UP001160334">
    <property type="component" value="Unassembled WGS sequence"/>
</dbReference>
<proteinExistence type="predicted"/>
<sequence>MRATGVRRVSAAIAVLAAAGLALLSVPLQKGTLGTPAPTTAVVAPAPPPPAPLVPLAPEELSNRVVPTIVTITTRSGLGTTAGTGIVLGPRSPDGSGTIVLTNHHVVDGGMEIAATSMRDRSAYAVEVVGYDSSRDLAVLRLPGAANLPPAKLGSSEAVRVGEPVTAVGNAEGGGVPVSAPGAVTRVGVTVMTRNSLDGSRNELSNLIEVDANVRPGDSGGPLVDAFGDVVGVNSAGNAVEPGVTPEPAPKAYAIPIDAAMALVEQVLSGRASATVHIGPTPLLGVSVRDHLDQQTGTRSGAEVTVVGYRSPAEGVGLARGDVIVEFDGVPIRSSADLNLRMVALHPGDQVRLRWIDAAGAERSGTLVLQQGPPR</sequence>
<evidence type="ECO:0000256" key="1">
    <source>
        <dbReference type="ARBA" id="ARBA00022670"/>
    </source>
</evidence>
<evidence type="ECO:0000313" key="5">
    <source>
        <dbReference type="Proteomes" id="UP001160334"/>
    </source>
</evidence>
<dbReference type="InterPro" id="IPR051201">
    <property type="entry name" value="Chloro_Bact_Ser_Proteases"/>
</dbReference>
<dbReference type="PRINTS" id="PR00834">
    <property type="entry name" value="PROTEASES2C"/>
</dbReference>
<organism evidence="4 5">
    <name type="scientific">Prescottella agglutinans</name>
    <dbReference type="NCBI Taxonomy" id="1644129"/>
    <lineage>
        <taxon>Bacteria</taxon>
        <taxon>Bacillati</taxon>
        <taxon>Actinomycetota</taxon>
        <taxon>Actinomycetes</taxon>
        <taxon>Mycobacteriales</taxon>
        <taxon>Nocardiaceae</taxon>
        <taxon>Prescottella</taxon>
    </lineage>
</organism>
<keyword evidence="5" id="KW-1185">Reference proteome</keyword>
<dbReference type="SUPFAM" id="SSF50156">
    <property type="entry name" value="PDZ domain-like"/>
    <property type="match status" value="1"/>
</dbReference>
<protein>
    <submittedName>
        <fullName evidence="4">S1-C subfamily serine protease</fullName>
    </submittedName>
</protein>
<feature type="domain" description="PDZ" evidence="3">
    <location>
        <begin position="282"/>
        <end position="359"/>
    </location>
</feature>
<evidence type="ECO:0000313" key="4">
    <source>
        <dbReference type="EMBL" id="MDH6282613.1"/>
    </source>
</evidence>
<dbReference type="RefSeq" id="WP_280761907.1">
    <property type="nucleotide sequence ID" value="NZ_JARXVC010000010.1"/>
</dbReference>
<evidence type="ECO:0000259" key="3">
    <source>
        <dbReference type="SMART" id="SM00228"/>
    </source>
</evidence>
<reference evidence="4 5" key="1">
    <citation type="submission" date="2023-04" db="EMBL/GenBank/DDBJ databases">
        <title>Forest soil microbial communities from Buena Vista Peninsula, Colon Province, Panama.</title>
        <authorList>
            <person name="Bouskill N."/>
        </authorList>
    </citation>
    <scope>NUCLEOTIDE SEQUENCE [LARGE SCALE GENOMIC DNA]</scope>
    <source>
        <strain evidence="4 5">CFH S0262</strain>
    </source>
</reference>
<keyword evidence="2" id="KW-0378">Hydrolase</keyword>
<gene>
    <name evidence="4" type="ORF">M2280_003844</name>
</gene>
<keyword evidence="1 4" id="KW-0645">Protease</keyword>
<dbReference type="Pfam" id="PF13365">
    <property type="entry name" value="Trypsin_2"/>
    <property type="match status" value="1"/>
</dbReference>
<dbReference type="InterPro" id="IPR033116">
    <property type="entry name" value="TRYPSIN_SER"/>
</dbReference>
<dbReference type="PANTHER" id="PTHR43343">
    <property type="entry name" value="PEPTIDASE S12"/>
    <property type="match status" value="1"/>
</dbReference>
<dbReference type="InterPro" id="IPR036034">
    <property type="entry name" value="PDZ_sf"/>
</dbReference>
<dbReference type="Gene3D" id="2.40.10.120">
    <property type="match status" value="1"/>
</dbReference>
<dbReference type="Pfam" id="PF13180">
    <property type="entry name" value="PDZ_2"/>
    <property type="match status" value="1"/>
</dbReference>
<dbReference type="SMART" id="SM00228">
    <property type="entry name" value="PDZ"/>
    <property type="match status" value="1"/>
</dbReference>
<dbReference type="Gene3D" id="2.30.42.10">
    <property type="match status" value="1"/>
</dbReference>
<dbReference type="EMBL" id="JARXVC010000010">
    <property type="protein sequence ID" value="MDH6282613.1"/>
    <property type="molecule type" value="Genomic_DNA"/>
</dbReference>
<dbReference type="InterPro" id="IPR001478">
    <property type="entry name" value="PDZ"/>
</dbReference>